<evidence type="ECO:0000313" key="3">
    <source>
        <dbReference type="EMBL" id="AVO35674.1"/>
    </source>
</evidence>
<sequence>MLATAIVCTAMPALAGNHAPSGTSGAVSTSQDSTYTFQVADFGFSDPNDAPGDTLQAVKITTLPAQGALTLNGVPVMAGALVAATDIASGLLRYTPVAGASGAPYSSFTFQVQDSGTGNTNTVTLLTNQSAVATALNNSRTATAALPTAGHPNLAVVGTVDSGANVWSTWQPSVATVTSTLFNASVTYPTRYLDEISMPSARDSTWEFRNNGAPATATALATATTTYTYVFGVAGLGGSTLDNQTTTSSVPLSVIGNGDAFGTNFYAYLDGQDTNIGTNPAALGLTGTVISTNPVSPATSQGYTFFSLPAGVSSISLRESGDDAHGIVFGVVETALAATLDPTAKTLTINVAGVAPVPLLGGWGLLALALALPALGWHRRWRRG</sequence>
<dbReference type="Proteomes" id="UP000239709">
    <property type="component" value="Chromosome"/>
</dbReference>
<keyword evidence="1" id="KW-0812">Transmembrane</keyword>
<evidence type="ECO:0008006" key="5">
    <source>
        <dbReference type="Google" id="ProtNLM"/>
    </source>
</evidence>
<protein>
    <recommendedName>
        <fullName evidence="5">IPTL-CTERM protein sorting domain-containing protein</fullName>
    </recommendedName>
</protein>
<accession>A0A2S0MIF0</accession>
<dbReference type="KEGG" id="otk:C6570_16675"/>
<feature type="transmembrane region" description="Helical" evidence="1">
    <location>
        <begin position="357"/>
        <end position="377"/>
    </location>
</feature>
<evidence type="ECO:0000256" key="1">
    <source>
        <dbReference type="SAM" id="Phobius"/>
    </source>
</evidence>
<evidence type="ECO:0000256" key="2">
    <source>
        <dbReference type="SAM" id="SignalP"/>
    </source>
</evidence>
<organism evidence="3 4">
    <name type="scientific">Ottowia oryzae</name>
    <dbReference type="NCBI Taxonomy" id="2109914"/>
    <lineage>
        <taxon>Bacteria</taxon>
        <taxon>Pseudomonadati</taxon>
        <taxon>Pseudomonadota</taxon>
        <taxon>Betaproteobacteria</taxon>
        <taxon>Burkholderiales</taxon>
        <taxon>Comamonadaceae</taxon>
        <taxon>Ottowia</taxon>
    </lineage>
</organism>
<dbReference type="EMBL" id="CP027666">
    <property type="protein sequence ID" value="AVO35674.1"/>
    <property type="molecule type" value="Genomic_DNA"/>
</dbReference>
<reference evidence="3 4" key="1">
    <citation type="submission" date="2018-03" db="EMBL/GenBank/DDBJ databases">
        <title>Genome sequencing of Ottowia sp.</title>
        <authorList>
            <person name="Kim S.-J."/>
            <person name="Heo J."/>
            <person name="Kwon S.-W."/>
        </authorList>
    </citation>
    <scope>NUCLEOTIDE SEQUENCE [LARGE SCALE GENOMIC DNA]</scope>
    <source>
        <strain evidence="3 4">KADR8-3</strain>
    </source>
</reference>
<keyword evidence="1" id="KW-0472">Membrane</keyword>
<keyword evidence="2" id="KW-0732">Signal</keyword>
<keyword evidence="4" id="KW-1185">Reference proteome</keyword>
<dbReference type="AlphaFoldDB" id="A0A2S0MIF0"/>
<evidence type="ECO:0000313" key="4">
    <source>
        <dbReference type="Proteomes" id="UP000239709"/>
    </source>
</evidence>
<proteinExistence type="predicted"/>
<keyword evidence="1" id="KW-1133">Transmembrane helix</keyword>
<feature type="chain" id="PRO_5015671595" description="IPTL-CTERM protein sorting domain-containing protein" evidence="2">
    <location>
        <begin position="16"/>
        <end position="384"/>
    </location>
</feature>
<name>A0A2S0MIF0_9BURK</name>
<feature type="signal peptide" evidence="2">
    <location>
        <begin position="1"/>
        <end position="15"/>
    </location>
</feature>
<gene>
    <name evidence="3" type="ORF">C6570_16675</name>
</gene>